<evidence type="ECO:0000313" key="8">
    <source>
        <dbReference type="EMBL" id="MEO3992037.1"/>
    </source>
</evidence>
<dbReference type="PROSITE" id="PS51257">
    <property type="entry name" value="PROKAR_LIPOPROTEIN"/>
    <property type="match status" value="1"/>
</dbReference>
<organism evidence="8 9">
    <name type="scientific">Pseudocitrobacter cyperus</name>
    <dbReference type="NCBI Taxonomy" id="3112843"/>
    <lineage>
        <taxon>Bacteria</taxon>
        <taxon>Pseudomonadati</taxon>
        <taxon>Pseudomonadota</taxon>
        <taxon>Gammaproteobacteria</taxon>
        <taxon>Enterobacterales</taxon>
        <taxon>Enterobacteriaceae</taxon>
        <taxon>Pseudocitrobacter</taxon>
    </lineage>
</organism>
<evidence type="ECO:0000256" key="4">
    <source>
        <dbReference type="ARBA" id="ARBA00023136"/>
    </source>
</evidence>
<evidence type="ECO:0000256" key="3">
    <source>
        <dbReference type="ARBA" id="ARBA00022729"/>
    </source>
</evidence>
<comment type="caution">
    <text evidence="8">The sequence shown here is derived from an EMBL/GenBank/DDBJ whole genome shotgun (WGS) entry which is preliminary data.</text>
</comment>
<evidence type="ECO:0000256" key="6">
    <source>
        <dbReference type="ARBA" id="ARBA00023288"/>
    </source>
</evidence>
<keyword evidence="5" id="KW-0564">Palmitate</keyword>
<dbReference type="Proteomes" id="UP001444146">
    <property type="component" value="Unassembled WGS sequence"/>
</dbReference>
<protein>
    <submittedName>
        <fullName evidence="8">Entericidin A/B family lipoprotein</fullName>
    </submittedName>
</protein>
<evidence type="ECO:0000256" key="7">
    <source>
        <dbReference type="SAM" id="SignalP"/>
    </source>
</evidence>
<feature type="chain" id="PRO_5046867970" evidence="7">
    <location>
        <begin position="20"/>
        <end position="43"/>
    </location>
</feature>
<sequence length="43" mass="4388">MTRTVKALLLLIIASALLSGCNTTRGVGEDIKDLGSIISNAAS</sequence>
<evidence type="ECO:0000313" key="9">
    <source>
        <dbReference type="Proteomes" id="UP001444146"/>
    </source>
</evidence>
<gene>
    <name evidence="8" type="ORF">VSR74_19765</name>
</gene>
<keyword evidence="2" id="KW-1003">Cell membrane</keyword>
<dbReference type="RefSeq" id="WP_347796286.1">
    <property type="nucleotide sequence ID" value="NZ_JAYMYY010000007.1"/>
</dbReference>
<dbReference type="InterPro" id="IPR012556">
    <property type="entry name" value="Entericidin"/>
</dbReference>
<reference evidence="8 9" key="1">
    <citation type="submission" date="2024-01" db="EMBL/GenBank/DDBJ databases">
        <title>Pseudocitrobacter sp. Endophytic strain Cyp-38L.</title>
        <authorList>
            <person name="Amer M.A."/>
            <person name="Hamed S.M."/>
        </authorList>
    </citation>
    <scope>NUCLEOTIDE SEQUENCE [LARGE SCALE GENOMIC DNA]</scope>
    <source>
        <strain evidence="8 9">Cyp38S</strain>
    </source>
</reference>
<evidence type="ECO:0000256" key="5">
    <source>
        <dbReference type="ARBA" id="ARBA00023139"/>
    </source>
</evidence>
<dbReference type="EMBL" id="JAYMYY010000007">
    <property type="protein sequence ID" value="MEO3992037.1"/>
    <property type="molecule type" value="Genomic_DNA"/>
</dbReference>
<keyword evidence="6 8" id="KW-0449">Lipoprotein</keyword>
<keyword evidence="4" id="KW-0472">Membrane</keyword>
<keyword evidence="9" id="KW-1185">Reference proteome</keyword>
<name>A0ABV0HPL4_9ENTR</name>
<proteinExistence type="inferred from homology"/>
<accession>A0ABV0HPL4</accession>
<evidence type="ECO:0000256" key="2">
    <source>
        <dbReference type="ARBA" id="ARBA00022475"/>
    </source>
</evidence>
<evidence type="ECO:0000256" key="1">
    <source>
        <dbReference type="ARBA" id="ARBA00010296"/>
    </source>
</evidence>
<comment type="similarity">
    <text evidence="1">Belongs to the EcnA/EcnB lipoprotein family.</text>
</comment>
<feature type="signal peptide" evidence="7">
    <location>
        <begin position="1"/>
        <end position="19"/>
    </location>
</feature>
<keyword evidence="3 7" id="KW-0732">Signal</keyword>
<dbReference type="Pfam" id="PF08085">
    <property type="entry name" value="Entericidin"/>
    <property type="match status" value="1"/>
</dbReference>